<dbReference type="PROSITE" id="PS51186">
    <property type="entry name" value="GNAT"/>
    <property type="match status" value="1"/>
</dbReference>
<dbReference type="EMBL" id="DF820468">
    <property type="protein sequence ID" value="GAK58754.1"/>
    <property type="molecule type" value="Genomic_DNA"/>
</dbReference>
<dbReference type="eggNOG" id="COG1670">
    <property type="taxonomic scope" value="Bacteria"/>
</dbReference>
<proteinExistence type="predicted"/>
<dbReference type="AlphaFoldDB" id="A0A081C2E9"/>
<dbReference type="GO" id="GO:0016747">
    <property type="term" value="F:acyltransferase activity, transferring groups other than amino-acyl groups"/>
    <property type="evidence" value="ECO:0007669"/>
    <property type="project" value="InterPro"/>
</dbReference>
<dbReference type="HOGENOM" id="CLU_094137_0_0_0"/>
<dbReference type="Pfam" id="PF00583">
    <property type="entry name" value="Acetyltransf_1"/>
    <property type="match status" value="1"/>
</dbReference>
<dbReference type="SUPFAM" id="SSF55729">
    <property type="entry name" value="Acyl-CoA N-acyltransferases (Nat)"/>
    <property type="match status" value="1"/>
</dbReference>
<accession>A0A081C2E9</accession>
<dbReference type="InterPro" id="IPR016181">
    <property type="entry name" value="Acyl_CoA_acyltransferase"/>
</dbReference>
<dbReference type="STRING" id="1499967.U27_05729"/>
<sequence>MDNYEFMFANSLKEIEGMRAHYLDELGEAQELFLELKIRRARVVKIQSYARPIGYVLLGDDNLLLEYFISRTHFHQIDRIFQDLIQKFSIKKAFCKSFDHALLSCCVQAQKQTKAVGVLFRERDLRSLSLLGEHVTTRFAEPHDAQQIAAVNEEVFDNKEEIDEVIANHNLFIFEQDHDLIGVGLFQRVIVGRPEFDIGMLVTSKYRRQGYGAAIIHYLADYCQQQGWRPICGCAIENIASRRCLEKTGFIARYRMLEFTF</sequence>
<dbReference type="InterPro" id="IPR040579">
    <property type="entry name" value="Acetyltransf_19"/>
</dbReference>
<name>A0A081C2E9_VECG1</name>
<dbReference type="Gene3D" id="3.40.630.30">
    <property type="match status" value="1"/>
</dbReference>
<evidence type="ECO:0000313" key="3">
    <source>
        <dbReference type="Proteomes" id="UP000030661"/>
    </source>
</evidence>
<organism evidence="2">
    <name type="scientific">Vecturithrix granuli</name>
    <dbReference type="NCBI Taxonomy" id="1499967"/>
    <lineage>
        <taxon>Bacteria</taxon>
        <taxon>Candidatus Moduliflexota</taxon>
        <taxon>Candidatus Vecturitrichia</taxon>
        <taxon>Candidatus Vecturitrichales</taxon>
        <taxon>Candidatus Vecturitrichaceae</taxon>
        <taxon>Candidatus Vecturithrix</taxon>
    </lineage>
</organism>
<reference evidence="2" key="1">
    <citation type="journal article" date="2015" name="PeerJ">
        <title>First genomic representation of candidate bacterial phylum KSB3 points to enhanced environmental sensing as a trigger of wastewater bulking.</title>
        <authorList>
            <person name="Sekiguchi Y."/>
            <person name="Ohashi A."/>
            <person name="Parks D.H."/>
            <person name="Yamauchi T."/>
            <person name="Tyson G.W."/>
            <person name="Hugenholtz P."/>
        </authorList>
    </citation>
    <scope>NUCLEOTIDE SEQUENCE [LARGE SCALE GENOMIC DNA]</scope>
</reference>
<dbReference type="InterPro" id="IPR000182">
    <property type="entry name" value="GNAT_dom"/>
</dbReference>
<dbReference type="Proteomes" id="UP000030661">
    <property type="component" value="Unassembled WGS sequence"/>
</dbReference>
<evidence type="ECO:0000313" key="2">
    <source>
        <dbReference type="EMBL" id="GAK58754.1"/>
    </source>
</evidence>
<keyword evidence="3" id="KW-1185">Reference proteome</keyword>
<dbReference type="Gene3D" id="3.40.630.80">
    <property type="match status" value="1"/>
</dbReference>
<protein>
    <recommendedName>
        <fullName evidence="1">N-acetyltransferase domain-containing protein</fullName>
    </recommendedName>
</protein>
<dbReference type="Pfam" id="PF18015">
    <property type="entry name" value="Acetyltransf_19"/>
    <property type="match status" value="1"/>
</dbReference>
<dbReference type="CDD" id="cd04301">
    <property type="entry name" value="NAT_SF"/>
    <property type="match status" value="1"/>
</dbReference>
<gene>
    <name evidence="2" type="ORF">U27_05729</name>
</gene>
<feature type="domain" description="N-acetyltransferase" evidence="1">
    <location>
        <begin position="135"/>
        <end position="261"/>
    </location>
</feature>
<evidence type="ECO:0000259" key="1">
    <source>
        <dbReference type="PROSITE" id="PS51186"/>
    </source>
</evidence>